<reference evidence="3" key="1">
    <citation type="submission" date="2022-02" db="EMBL/GenBank/DDBJ databases">
        <authorList>
            <person name="Henning P.M."/>
            <person name="McCubbin A.G."/>
            <person name="Shore J.S."/>
        </authorList>
    </citation>
    <scope>NUCLEOTIDE SEQUENCE</scope>
    <source>
        <strain evidence="3">F60SS</strain>
        <tissue evidence="3">Leaves</tissue>
    </source>
</reference>
<protein>
    <recommendedName>
        <fullName evidence="2">J domain-containing protein</fullName>
    </recommendedName>
</protein>
<dbReference type="PANTHER" id="PTHR47726">
    <property type="entry name" value="NAD(P)H-QUINONE OXIDOREDUCTASE SUBUNIT U, CHLOROPLASTIC"/>
    <property type="match status" value="1"/>
</dbReference>
<dbReference type="GO" id="GO:0009535">
    <property type="term" value="C:chloroplast thylakoid membrane"/>
    <property type="evidence" value="ECO:0007669"/>
    <property type="project" value="InterPro"/>
</dbReference>
<comment type="caution">
    <text evidence="3">The sequence shown here is derived from an EMBL/GenBank/DDBJ whole genome shotgun (WGS) entry which is preliminary data.</text>
</comment>
<name>A0A9Q0FG44_9ROSI</name>
<accession>A0A9Q0FG44</accession>
<evidence type="ECO:0000313" key="4">
    <source>
        <dbReference type="Proteomes" id="UP001141552"/>
    </source>
</evidence>
<evidence type="ECO:0000313" key="3">
    <source>
        <dbReference type="EMBL" id="KAJ4830839.1"/>
    </source>
</evidence>
<dbReference type="Proteomes" id="UP001141552">
    <property type="component" value="Unassembled WGS sequence"/>
</dbReference>
<dbReference type="CDD" id="cd06257">
    <property type="entry name" value="DnaJ"/>
    <property type="match status" value="1"/>
</dbReference>
<evidence type="ECO:0000259" key="2">
    <source>
        <dbReference type="PROSITE" id="PS50076"/>
    </source>
</evidence>
<feature type="domain" description="J" evidence="2">
    <location>
        <begin position="100"/>
        <end position="175"/>
    </location>
</feature>
<keyword evidence="4" id="KW-1185">Reference proteome</keyword>
<proteinExistence type="predicted"/>
<dbReference type="InterPro" id="IPR001623">
    <property type="entry name" value="DnaJ_domain"/>
</dbReference>
<feature type="region of interest" description="Disordered" evidence="1">
    <location>
        <begin position="45"/>
        <end position="68"/>
    </location>
</feature>
<dbReference type="EMBL" id="JAKUCV010005522">
    <property type="protein sequence ID" value="KAJ4830839.1"/>
    <property type="molecule type" value="Genomic_DNA"/>
</dbReference>
<dbReference type="InterPro" id="IPR036869">
    <property type="entry name" value="J_dom_sf"/>
</dbReference>
<dbReference type="Gene3D" id="1.10.287.110">
    <property type="entry name" value="DnaJ domain"/>
    <property type="match status" value="1"/>
</dbReference>
<dbReference type="OrthoDB" id="2013770at2759"/>
<dbReference type="FunFam" id="1.10.287.110:FF:000080">
    <property type="entry name" value="NAD(P)H-quinone oxidoreductase subunit U chloroplastic"/>
    <property type="match status" value="1"/>
</dbReference>
<dbReference type="PANTHER" id="PTHR47726:SF1">
    <property type="entry name" value="NAD(P)H-QUINONE OXIDOREDUCTASE SUBUNIT U, CHLOROPLASTIC"/>
    <property type="match status" value="1"/>
</dbReference>
<feature type="compositionally biased region" description="Acidic residues" evidence="1">
    <location>
        <begin position="56"/>
        <end position="67"/>
    </location>
</feature>
<organism evidence="3 4">
    <name type="scientific">Turnera subulata</name>
    <dbReference type="NCBI Taxonomy" id="218843"/>
    <lineage>
        <taxon>Eukaryota</taxon>
        <taxon>Viridiplantae</taxon>
        <taxon>Streptophyta</taxon>
        <taxon>Embryophyta</taxon>
        <taxon>Tracheophyta</taxon>
        <taxon>Spermatophyta</taxon>
        <taxon>Magnoliopsida</taxon>
        <taxon>eudicotyledons</taxon>
        <taxon>Gunneridae</taxon>
        <taxon>Pentapetalae</taxon>
        <taxon>rosids</taxon>
        <taxon>fabids</taxon>
        <taxon>Malpighiales</taxon>
        <taxon>Passifloraceae</taxon>
        <taxon>Turnera</taxon>
    </lineage>
</organism>
<dbReference type="GO" id="GO:0010598">
    <property type="term" value="C:NAD(P)H dehydrogenase complex (plastoquinone)"/>
    <property type="evidence" value="ECO:0007669"/>
    <property type="project" value="InterPro"/>
</dbReference>
<gene>
    <name evidence="3" type="ORF">Tsubulata_028528</name>
</gene>
<dbReference type="PROSITE" id="PS50076">
    <property type="entry name" value="DNAJ_2"/>
    <property type="match status" value="1"/>
</dbReference>
<dbReference type="InterPro" id="IPR044199">
    <property type="entry name" value="NdhU_chloroplastic"/>
</dbReference>
<dbReference type="AlphaFoldDB" id="A0A9Q0FG44"/>
<reference evidence="3" key="2">
    <citation type="journal article" date="2023" name="Plants (Basel)">
        <title>Annotation of the Turnera subulata (Passifloraceae) Draft Genome Reveals the S-Locus Evolved after the Divergence of Turneroideae from Passifloroideae in a Stepwise Manner.</title>
        <authorList>
            <person name="Henning P.M."/>
            <person name="Roalson E.H."/>
            <person name="Mir W."/>
            <person name="McCubbin A.G."/>
            <person name="Shore J.S."/>
        </authorList>
    </citation>
    <scope>NUCLEOTIDE SEQUENCE</scope>
    <source>
        <strain evidence="3">F60SS</strain>
    </source>
</reference>
<sequence>MALSSTTPTVYISRQSFLIPTTRNSSIFSTQVTFASKPLPRFRLRNSAADASPETTTEEEASTEVEESQSYIEVPTGTPSLISALNVERALRGIPITDADYYGILGLQKKCTSDQVLNISLGLFCCVTAAYKDKVDQLMNQGLEQEEVEKKMELLKEAYTILSSEDEKRMYDWSLSRNAKPDTYTWPFEVEEVRSPRTPPPAQ</sequence>
<dbReference type="SUPFAM" id="SSF46565">
    <property type="entry name" value="Chaperone J-domain"/>
    <property type="match status" value="1"/>
</dbReference>
<evidence type="ECO:0000256" key="1">
    <source>
        <dbReference type="SAM" id="MobiDB-lite"/>
    </source>
</evidence>
<feature type="non-terminal residue" evidence="3">
    <location>
        <position position="1"/>
    </location>
</feature>